<feature type="region of interest" description="Disordered" evidence="3">
    <location>
        <begin position="113"/>
        <end position="136"/>
    </location>
</feature>
<evidence type="ECO:0000256" key="1">
    <source>
        <dbReference type="ARBA" id="ARBA00022604"/>
    </source>
</evidence>
<keyword evidence="1" id="KW-0341">Growth regulation</keyword>
<dbReference type="PANTHER" id="PTHR34045:SF11">
    <property type="entry name" value="PH DOMAIN-CONTAINING PROTEIN"/>
    <property type="match status" value="1"/>
</dbReference>
<feature type="compositionally biased region" description="Basic and acidic residues" evidence="3">
    <location>
        <begin position="250"/>
        <end position="262"/>
    </location>
</feature>
<organism evidence="4 5">
    <name type="scientific">Acer saccharum</name>
    <name type="common">Sugar maple</name>
    <dbReference type="NCBI Taxonomy" id="4024"/>
    <lineage>
        <taxon>Eukaryota</taxon>
        <taxon>Viridiplantae</taxon>
        <taxon>Streptophyta</taxon>
        <taxon>Embryophyta</taxon>
        <taxon>Tracheophyta</taxon>
        <taxon>Spermatophyta</taxon>
        <taxon>Magnoliopsida</taxon>
        <taxon>eudicotyledons</taxon>
        <taxon>Gunneridae</taxon>
        <taxon>Pentapetalae</taxon>
        <taxon>rosids</taxon>
        <taxon>malvids</taxon>
        <taxon>Sapindales</taxon>
        <taxon>Sapindaceae</taxon>
        <taxon>Hippocastanoideae</taxon>
        <taxon>Acereae</taxon>
        <taxon>Acer</taxon>
    </lineage>
</organism>
<dbReference type="GO" id="GO:0009630">
    <property type="term" value="P:gravitropism"/>
    <property type="evidence" value="ECO:0007669"/>
    <property type="project" value="InterPro"/>
</dbReference>
<dbReference type="PANTHER" id="PTHR34045">
    <property type="entry name" value="OS03G0406300 PROTEIN"/>
    <property type="match status" value="1"/>
</dbReference>
<evidence type="ECO:0000256" key="3">
    <source>
        <dbReference type="SAM" id="MobiDB-lite"/>
    </source>
</evidence>
<evidence type="ECO:0000256" key="2">
    <source>
        <dbReference type="ARBA" id="ARBA00024198"/>
    </source>
</evidence>
<proteinExistence type="inferred from homology"/>
<dbReference type="EMBL" id="JAUESC010000388">
    <property type="protein sequence ID" value="KAK0572838.1"/>
    <property type="molecule type" value="Genomic_DNA"/>
</dbReference>
<protein>
    <submittedName>
        <fullName evidence="4">Uncharacterized protein</fullName>
    </submittedName>
</protein>
<dbReference type="Proteomes" id="UP001168877">
    <property type="component" value="Unassembled WGS sequence"/>
</dbReference>
<dbReference type="GO" id="GO:0040008">
    <property type="term" value="P:regulation of growth"/>
    <property type="evidence" value="ECO:0007669"/>
    <property type="project" value="InterPro"/>
</dbReference>
<evidence type="ECO:0000313" key="4">
    <source>
        <dbReference type="EMBL" id="KAK0572838.1"/>
    </source>
</evidence>
<comment type="similarity">
    <text evidence="2">Belongs to the LAZY family.</text>
</comment>
<accession>A0AA39RF86</accession>
<keyword evidence="5" id="KW-1185">Reference proteome</keyword>
<feature type="region of interest" description="Disordered" evidence="3">
    <location>
        <begin position="211"/>
        <end position="262"/>
    </location>
</feature>
<sequence>MFSWIHSKRNGCKHVSKKHDLVSSPNHYLQKELPAAGCREEFIDWPHNGHGLLAIGTIGNTNLKKITEKTNLDENLEEEGKLQNHLDLLFNEAFGQTEAPNFSLDKFVKQSNDDDDDDAVHSVDSSNKDDHHVQRSTSSVVYNINREKDICFDNRGTAVSKKTLSFLLKKMFACTSDQFAPPPSLRDPMISESRMEKMLRAILHKKIYPQSSTSSTTLSAKKKYLENRHEPKSANEDDENHKRGNGSKWIKTDSECAARRMA</sequence>
<gene>
    <name evidence="4" type="ORF">LWI29_038013</name>
</gene>
<comment type="caution">
    <text evidence="4">The sequence shown here is derived from an EMBL/GenBank/DDBJ whole genome shotgun (WGS) entry which is preliminary data.</text>
</comment>
<dbReference type="AlphaFoldDB" id="A0AA39RF86"/>
<name>A0AA39RF86_ACESA</name>
<reference evidence="4" key="1">
    <citation type="journal article" date="2022" name="Plant J.">
        <title>Strategies of tolerance reflected in two North American maple genomes.</title>
        <authorList>
            <person name="McEvoy S.L."/>
            <person name="Sezen U.U."/>
            <person name="Trouern-Trend A."/>
            <person name="McMahon S.M."/>
            <person name="Schaberg P.G."/>
            <person name="Yang J."/>
            <person name="Wegrzyn J.L."/>
            <person name="Swenson N.G."/>
        </authorList>
    </citation>
    <scope>NUCLEOTIDE SEQUENCE</scope>
    <source>
        <strain evidence="4">NS2018</strain>
    </source>
</reference>
<reference evidence="4" key="2">
    <citation type="submission" date="2023-06" db="EMBL/GenBank/DDBJ databases">
        <authorList>
            <person name="Swenson N.G."/>
            <person name="Wegrzyn J.L."/>
            <person name="Mcevoy S.L."/>
        </authorList>
    </citation>
    <scope>NUCLEOTIDE SEQUENCE</scope>
    <source>
        <strain evidence="4">NS2018</strain>
        <tissue evidence="4">Leaf</tissue>
    </source>
</reference>
<feature type="compositionally biased region" description="Basic and acidic residues" evidence="3">
    <location>
        <begin position="223"/>
        <end position="242"/>
    </location>
</feature>
<evidence type="ECO:0000313" key="5">
    <source>
        <dbReference type="Proteomes" id="UP001168877"/>
    </source>
</evidence>
<dbReference type="InterPro" id="IPR044683">
    <property type="entry name" value="LAZY"/>
</dbReference>